<name>A0A9P0CMI3_9CUCU</name>
<keyword evidence="6 11" id="KW-1133">Transmembrane helix</keyword>
<accession>A0A9P0CMI3</accession>
<dbReference type="GO" id="GO:0008203">
    <property type="term" value="P:cholesterol metabolic process"/>
    <property type="evidence" value="ECO:0007669"/>
    <property type="project" value="TreeGrafter"/>
</dbReference>
<evidence type="ECO:0000256" key="1">
    <source>
        <dbReference type="ARBA" id="ARBA00004477"/>
    </source>
</evidence>
<feature type="active site" evidence="10">
    <location>
        <position position="397"/>
    </location>
</feature>
<evidence type="ECO:0000313" key="13">
    <source>
        <dbReference type="Proteomes" id="UP001153636"/>
    </source>
</evidence>
<keyword evidence="7 9" id="KW-0472">Membrane</keyword>
<dbReference type="InterPro" id="IPR014371">
    <property type="entry name" value="Oat_ACAT_DAG_ARE"/>
</dbReference>
<organism evidence="12 13">
    <name type="scientific">Psylliodes chrysocephalus</name>
    <dbReference type="NCBI Taxonomy" id="3402493"/>
    <lineage>
        <taxon>Eukaryota</taxon>
        <taxon>Metazoa</taxon>
        <taxon>Ecdysozoa</taxon>
        <taxon>Arthropoda</taxon>
        <taxon>Hexapoda</taxon>
        <taxon>Insecta</taxon>
        <taxon>Pterygota</taxon>
        <taxon>Neoptera</taxon>
        <taxon>Endopterygota</taxon>
        <taxon>Coleoptera</taxon>
        <taxon>Polyphaga</taxon>
        <taxon>Cucujiformia</taxon>
        <taxon>Chrysomeloidea</taxon>
        <taxon>Chrysomelidae</taxon>
        <taxon>Galerucinae</taxon>
        <taxon>Alticini</taxon>
        <taxon>Psylliodes</taxon>
    </lineage>
</organism>
<feature type="transmembrane region" description="Helical" evidence="11">
    <location>
        <begin position="78"/>
        <end position="99"/>
    </location>
</feature>
<dbReference type="OrthoDB" id="10039049at2759"/>
<keyword evidence="3 9" id="KW-0808">Transferase</keyword>
<dbReference type="AlphaFoldDB" id="A0A9P0CMI3"/>
<dbReference type="PANTHER" id="PTHR10408:SF8">
    <property type="entry name" value="O-ACYLTRANSFERASE"/>
    <property type="match status" value="1"/>
</dbReference>
<evidence type="ECO:0000256" key="4">
    <source>
        <dbReference type="ARBA" id="ARBA00022692"/>
    </source>
</evidence>
<keyword evidence="5 9" id="KW-0256">Endoplasmic reticulum</keyword>
<feature type="transmembrane region" description="Helical" evidence="11">
    <location>
        <begin position="154"/>
        <end position="173"/>
    </location>
</feature>
<feature type="transmembrane region" description="Helical" evidence="11">
    <location>
        <begin position="120"/>
        <end position="142"/>
    </location>
</feature>
<dbReference type="GO" id="GO:0008374">
    <property type="term" value="F:O-acyltransferase activity"/>
    <property type="evidence" value="ECO:0007669"/>
    <property type="project" value="InterPro"/>
</dbReference>
<evidence type="ECO:0000256" key="8">
    <source>
        <dbReference type="ARBA" id="ARBA00023315"/>
    </source>
</evidence>
<protein>
    <recommendedName>
        <fullName evidence="9">O-acyltransferase</fullName>
    </recommendedName>
</protein>
<dbReference type="InterPro" id="IPR004299">
    <property type="entry name" value="MBOAT_fam"/>
</dbReference>
<comment type="similarity">
    <text evidence="2 9">Belongs to the membrane-bound acyltransferase family. Sterol o-acyltransferase subfamily.</text>
</comment>
<evidence type="ECO:0000256" key="5">
    <source>
        <dbReference type="ARBA" id="ARBA00022824"/>
    </source>
</evidence>
<proteinExistence type="inferred from homology"/>
<dbReference type="PANTHER" id="PTHR10408">
    <property type="entry name" value="STEROL O-ACYLTRANSFERASE"/>
    <property type="match status" value="1"/>
</dbReference>
<evidence type="ECO:0000313" key="12">
    <source>
        <dbReference type="EMBL" id="CAH1104371.1"/>
    </source>
</evidence>
<comment type="subcellular location">
    <subcellularLocation>
        <location evidence="1 9">Endoplasmic reticulum membrane</location>
        <topology evidence="1 9">Multi-pass membrane protein</topology>
    </subcellularLocation>
</comment>
<evidence type="ECO:0000256" key="3">
    <source>
        <dbReference type="ARBA" id="ARBA00022679"/>
    </source>
</evidence>
<dbReference type="GO" id="GO:0005789">
    <property type="term" value="C:endoplasmic reticulum membrane"/>
    <property type="evidence" value="ECO:0007669"/>
    <property type="project" value="UniProtKB-SubCell"/>
</dbReference>
<evidence type="ECO:0000256" key="10">
    <source>
        <dbReference type="PIRSR" id="PIRSR000439-1"/>
    </source>
</evidence>
<keyword evidence="8 9" id="KW-0012">Acyltransferase</keyword>
<feature type="transmembrane region" description="Helical" evidence="11">
    <location>
        <begin position="258"/>
        <end position="279"/>
    </location>
</feature>
<evidence type="ECO:0000256" key="11">
    <source>
        <dbReference type="SAM" id="Phobius"/>
    </source>
</evidence>
<dbReference type="Proteomes" id="UP001153636">
    <property type="component" value="Chromosome 16"/>
</dbReference>
<feature type="transmembrane region" description="Helical" evidence="11">
    <location>
        <begin position="299"/>
        <end position="320"/>
    </location>
</feature>
<feature type="transmembrane region" description="Helical" evidence="11">
    <location>
        <begin position="406"/>
        <end position="426"/>
    </location>
</feature>
<gene>
    <name evidence="12" type="ORF">PSYICH_LOCUS5094</name>
</gene>
<evidence type="ECO:0000256" key="7">
    <source>
        <dbReference type="ARBA" id="ARBA00023136"/>
    </source>
</evidence>
<keyword evidence="13" id="KW-1185">Reference proteome</keyword>
<reference evidence="12" key="1">
    <citation type="submission" date="2022-01" db="EMBL/GenBank/DDBJ databases">
        <authorList>
            <person name="King R."/>
        </authorList>
    </citation>
    <scope>NUCLEOTIDE SEQUENCE</scope>
</reference>
<evidence type="ECO:0000256" key="6">
    <source>
        <dbReference type="ARBA" id="ARBA00022989"/>
    </source>
</evidence>
<dbReference type="Pfam" id="PF03062">
    <property type="entry name" value="MBOAT"/>
    <property type="match status" value="1"/>
</dbReference>
<dbReference type="PIRSF" id="PIRSF000439">
    <property type="entry name" value="Oat_ACAT_DAG_ARE"/>
    <property type="match status" value="1"/>
</dbReference>
<sequence>MIEFNVFKTWSKIDNNLLRFRKIGFNTTTKEGPEPVTKGISNHQETTEAKITLPEKQFKERRSLLTELFDDNVHVNGVYKLIILFFSISVLTYILKEFIHHGRFPMALILIYNKFGKIDVVLSFWIVNNILTISMYYCFLFWEKIRQKVANTQKWDGFCIIILVTYYVLSFYITSSIINKFDLPFASAMILSMESVRFLMKIHAFVRSNVGNVLNKRSDYKNGVYCPPVSKFIYFLYAPTAVYKNEYPRTASIRWNFVLYRMLEILAITVFYAICFDNIAKPLFEDSCMNKVTLLDLLIKILEFSVPSSVILIGVFFTLLHSTQNLVGELLGFGDRMFYSDWWTCTDLQQYYKKWNMVIGDWLYTYTYKDINIIMSNTPKTRDFAKLVTIVLSALVHEWICTVTTGYFFPIILASMIISALLCVHLKVQNRTNVKNTIALLIFIMGSSIISSLYGLEYFARENLNMQNNLLPVFLTQNCISLY</sequence>
<keyword evidence="4 11" id="KW-0812">Transmembrane</keyword>
<evidence type="ECO:0000256" key="2">
    <source>
        <dbReference type="ARBA" id="ARBA00009010"/>
    </source>
</evidence>
<evidence type="ECO:0000256" key="9">
    <source>
        <dbReference type="PIRNR" id="PIRNR000439"/>
    </source>
</evidence>
<feature type="transmembrane region" description="Helical" evidence="11">
    <location>
        <begin position="438"/>
        <end position="456"/>
    </location>
</feature>
<dbReference type="EMBL" id="OV651828">
    <property type="protein sequence ID" value="CAH1104371.1"/>
    <property type="molecule type" value="Genomic_DNA"/>
</dbReference>